<evidence type="ECO:0000313" key="2">
    <source>
        <dbReference type="EMBL" id="CAA7045686.1"/>
    </source>
</evidence>
<dbReference type="InterPro" id="IPR050796">
    <property type="entry name" value="SCF_F-box_component"/>
</dbReference>
<dbReference type="Pfam" id="PF07734">
    <property type="entry name" value="FBA_1"/>
    <property type="match status" value="1"/>
</dbReference>
<proteinExistence type="predicted"/>
<dbReference type="InterPro" id="IPR006527">
    <property type="entry name" value="F-box-assoc_dom_typ1"/>
</dbReference>
<dbReference type="Pfam" id="PF00646">
    <property type="entry name" value="F-box"/>
    <property type="match status" value="1"/>
</dbReference>
<gene>
    <name evidence="2" type="ORF">MERR_LOCUS32921</name>
</gene>
<reference evidence="2" key="1">
    <citation type="submission" date="2020-01" db="EMBL/GenBank/DDBJ databases">
        <authorList>
            <person name="Mishra B."/>
        </authorList>
    </citation>
    <scope>NUCLEOTIDE SEQUENCE [LARGE SCALE GENOMIC DNA]</scope>
</reference>
<name>A0A6D2JP12_9BRAS</name>
<evidence type="ECO:0000313" key="3">
    <source>
        <dbReference type="Proteomes" id="UP000467841"/>
    </source>
</evidence>
<dbReference type="SUPFAM" id="SSF81383">
    <property type="entry name" value="F-box domain"/>
    <property type="match status" value="1"/>
</dbReference>
<evidence type="ECO:0000259" key="1">
    <source>
        <dbReference type="PROSITE" id="PS50181"/>
    </source>
</evidence>
<dbReference type="InterPro" id="IPR036047">
    <property type="entry name" value="F-box-like_dom_sf"/>
</dbReference>
<dbReference type="Gene3D" id="1.20.1280.50">
    <property type="match status" value="1"/>
</dbReference>
<keyword evidence="3" id="KW-1185">Reference proteome</keyword>
<feature type="domain" description="F-box" evidence="1">
    <location>
        <begin position="1"/>
        <end position="50"/>
    </location>
</feature>
<sequence length="182" mass="20967">MIMPDLPHDILEDILSRVPATSLKPLRYTCKLWNALFKDQGFTNKHFRVAPKQSLVLMLKERRVVSTSVNLNIGAPSVEYKGALVLKDSHSNHNKSIYLIFLTATRHYRFALGYVNDKKSCRSYKILRWYNDDDKVVGPEIYEFGSDSWRIVDPVAFDCFILLIQQNDVSLKGNAYGLLLRN</sequence>
<dbReference type="PROSITE" id="PS50181">
    <property type="entry name" value="FBOX"/>
    <property type="match status" value="1"/>
</dbReference>
<dbReference type="CDD" id="cd22157">
    <property type="entry name" value="F-box_AtFBW1-like"/>
    <property type="match status" value="1"/>
</dbReference>
<dbReference type="Proteomes" id="UP000467841">
    <property type="component" value="Unassembled WGS sequence"/>
</dbReference>
<dbReference type="OrthoDB" id="1098411at2759"/>
<accession>A0A6D2JP12</accession>
<dbReference type="EMBL" id="CACVBM020001329">
    <property type="protein sequence ID" value="CAA7045686.1"/>
    <property type="molecule type" value="Genomic_DNA"/>
</dbReference>
<dbReference type="InterPro" id="IPR001810">
    <property type="entry name" value="F-box_dom"/>
</dbReference>
<protein>
    <recommendedName>
        <fullName evidence="1">F-box domain-containing protein</fullName>
    </recommendedName>
</protein>
<dbReference type="AlphaFoldDB" id="A0A6D2JP12"/>
<dbReference type="SMART" id="SM00256">
    <property type="entry name" value="FBOX"/>
    <property type="match status" value="1"/>
</dbReference>
<dbReference type="PANTHER" id="PTHR31672">
    <property type="entry name" value="BNACNNG10540D PROTEIN"/>
    <property type="match status" value="1"/>
</dbReference>
<comment type="caution">
    <text evidence="2">The sequence shown here is derived from an EMBL/GenBank/DDBJ whole genome shotgun (WGS) entry which is preliminary data.</text>
</comment>
<organism evidence="2 3">
    <name type="scientific">Microthlaspi erraticum</name>
    <dbReference type="NCBI Taxonomy" id="1685480"/>
    <lineage>
        <taxon>Eukaryota</taxon>
        <taxon>Viridiplantae</taxon>
        <taxon>Streptophyta</taxon>
        <taxon>Embryophyta</taxon>
        <taxon>Tracheophyta</taxon>
        <taxon>Spermatophyta</taxon>
        <taxon>Magnoliopsida</taxon>
        <taxon>eudicotyledons</taxon>
        <taxon>Gunneridae</taxon>
        <taxon>Pentapetalae</taxon>
        <taxon>rosids</taxon>
        <taxon>malvids</taxon>
        <taxon>Brassicales</taxon>
        <taxon>Brassicaceae</taxon>
        <taxon>Coluteocarpeae</taxon>
        <taxon>Microthlaspi</taxon>
    </lineage>
</organism>